<dbReference type="EMBL" id="JAIWYP010000010">
    <property type="protein sequence ID" value="KAH3755247.1"/>
    <property type="molecule type" value="Genomic_DNA"/>
</dbReference>
<accession>A0A9D4ICN2</accession>
<protein>
    <submittedName>
        <fullName evidence="1">Uncharacterized protein</fullName>
    </submittedName>
</protein>
<reference evidence="1" key="2">
    <citation type="submission" date="2020-11" db="EMBL/GenBank/DDBJ databases">
        <authorList>
            <person name="McCartney M.A."/>
            <person name="Auch B."/>
            <person name="Kono T."/>
            <person name="Mallez S."/>
            <person name="Becker A."/>
            <person name="Gohl D.M."/>
            <person name="Silverstein K.A.T."/>
            <person name="Koren S."/>
            <person name="Bechman K.B."/>
            <person name="Herman A."/>
            <person name="Abrahante J.E."/>
            <person name="Garbe J."/>
        </authorList>
    </citation>
    <scope>NUCLEOTIDE SEQUENCE</scope>
    <source>
        <strain evidence="1">Duluth1</strain>
        <tissue evidence="1">Whole animal</tissue>
    </source>
</reference>
<organism evidence="1 2">
    <name type="scientific">Dreissena polymorpha</name>
    <name type="common">Zebra mussel</name>
    <name type="synonym">Mytilus polymorpha</name>
    <dbReference type="NCBI Taxonomy" id="45954"/>
    <lineage>
        <taxon>Eukaryota</taxon>
        <taxon>Metazoa</taxon>
        <taxon>Spiralia</taxon>
        <taxon>Lophotrochozoa</taxon>
        <taxon>Mollusca</taxon>
        <taxon>Bivalvia</taxon>
        <taxon>Autobranchia</taxon>
        <taxon>Heteroconchia</taxon>
        <taxon>Euheterodonta</taxon>
        <taxon>Imparidentia</taxon>
        <taxon>Neoheterodontei</taxon>
        <taxon>Myida</taxon>
        <taxon>Dreissenoidea</taxon>
        <taxon>Dreissenidae</taxon>
        <taxon>Dreissena</taxon>
    </lineage>
</organism>
<name>A0A9D4ICN2_DREPO</name>
<gene>
    <name evidence="1" type="ORF">DPMN_189937</name>
</gene>
<reference evidence="1" key="1">
    <citation type="journal article" date="2019" name="bioRxiv">
        <title>The Genome of the Zebra Mussel, Dreissena polymorpha: A Resource for Invasive Species Research.</title>
        <authorList>
            <person name="McCartney M.A."/>
            <person name="Auch B."/>
            <person name="Kono T."/>
            <person name="Mallez S."/>
            <person name="Zhang Y."/>
            <person name="Obille A."/>
            <person name="Becker A."/>
            <person name="Abrahante J.E."/>
            <person name="Garbe J."/>
            <person name="Badalamenti J.P."/>
            <person name="Herman A."/>
            <person name="Mangelson H."/>
            <person name="Liachko I."/>
            <person name="Sullivan S."/>
            <person name="Sone E.D."/>
            <person name="Koren S."/>
            <person name="Silverstein K.A.T."/>
            <person name="Beckman K.B."/>
            <person name="Gohl D.M."/>
        </authorList>
    </citation>
    <scope>NUCLEOTIDE SEQUENCE</scope>
    <source>
        <strain evidence="1">Duluth1</strain>
        <tissue evidence="1">Whole animal</tissue>
    </source>
</reference>
<keyword evidence="2" id="KW-1185">Reference proteome</keyword>
<comment type="caution">
    <text evidence="1">The sequence shown here is derived from an EMBL/GenBank/DDBJ whole genome shotgun (WGS) entry which is preliminary data.</text>
</comment>
<evidence type="ECO:0000313" key="2">
    <source>
        <dbReference type="Proteomes" id="UP000828390"/>
    </source>
</evidence>
<dbReference type="AlphaFoldDB" id="A0A9D4ICN2"/>
<dbReference type="Proteomes" id="UP000828390">
    <property type="component" value="Unassembled WGS sequence"/>
</dbReference>
<sequence length="83" mass="8970">MSEDVHNVLMTMDALHRCKSDFSNVIKNRLPGQRGGQSKADISNSCSSSIGCQQLLVNVSGNGHVRLTTQEFPRTCDGDCSVS</sequence>
<evidence type="ECO:0000313" key="1">
    <source>
        <dbReference type="EMBL" id="KAH3755247.1"/>
    </source>
</evidence>
<proteinExistence type="predicted"/>